<evidence type="ECO:0000256" key="3">
    <source>
        <dbReference type="ARBA" id="ARBA00022473"/>
    </source>
</evidence>
<evidence type="ECO:0000256" key="7">
    <source>
        <dbReference type="ARBA" id="ARBA00022782"/>
    </source>
</evidence>
<evidence type="ECO:0000256" key="2">
    <source>
        <dbReference type="ARBA" id="ARBA00010781"/>
    </source>
</evidence>
<protein>
    <recommendedName>
        <fullName evidence="9">Phytosulfokine</fullName>
    </recommendedName>
    <component>
        <recommendedName>
            <fullName evidence="9">Phytosulfokine-alpha</fullName>
            <shortName evidence="9">PSK-alpha</shortName>
            <shortName evidence="9">Phytosulfokine-a</shortName>
        </recommendedName>
    </component>
    <component>
        <recommendedName>
            <fullName evidence="9">Phytosulfokine-beta</fullName>
            <shortName evidence="9">PSK-beta</shortName>
            <shortName evidence="9">Phytosulfokine-b</shortName>
        </recommendedName>
    </component>
</protein>
<comment type="caution">
    <text evidence="10">The sequence shown here is derived from an EMBL/GenBank/DDBJ whole genome shotgun (WGS) entry which is preliminary data.</text>
</comment>
<name>A0A8K0GPI5_9ROSA</name>
<evidence type="ECO:0000256" key="1">
    <source>
        <dbReference type="ARBA" id="ARBA00004613"/>
    </source>
</evidence>
<dbReference type="GO" id="GO:0008083">
    <property type="term" value="F:growth factor activity"/>
    <property type="evidence" value="ECO:0007669"/>
    <property type="project" value="UniProtKB-UniRule"/>
</dbReference>
<evidence type="ECO:0000256" key="9">
    <source>
        <dbReference type="RuleBase" id="RU368031"/>
    </source>
</evidence>
<comment type="subcellular location">
    <subcellularLocation>
        <location evidence="1 9">Secreted</location>
    </subcellularLocation>
</comment>
<sequence>MLPSSPVSFTLALLKEMEDGGGCNGWGSEDCLIRRSMIAHTDYIYTQDVTAGPP</sequence>
<dbReference type="InterPro" id="IPR009438">
    <property type="entry name" value="Phytosulfokine"/>
</dbReference>
<accession>A0A8K0GPI5</accession>
<dbReference type="AlphaFoldDB" id="A0A8K0GPI5"/>
<evidence type="ECO:0000256" key="6">
    <source>
        <dbReference type="ARBA" id="ARBA00022729"/>
    </source>
</evidence>
<keyword evidence="3 9" id="KW-0217">Developmental protein</keyword>
<keyword evidence="8 9" id="KW-0339">Growth factor</keyword>
<gene>
    <name evidence="10" type="ORF">FNV43_RR26767</name>
</gene>
<keyword evidence="7 9" id="KW-0221">Differentiation</keyword>
<evidence type="ECO:0000256" key="4">
    <source>
        <dbReference type="ARBA" id="ARBA00022525"/>
    </source>
</evidence>
<comment type="PTM">
    <text evidence="9">PSK-alpha is produced by endopeptidase digestion. PSK-beta is produced from PSK-alpha by exopeptidase digestion.</text>
</comment>
<dbReference type="GO" id="GO:0030154">
    <property type="term" value="P:cell differentiation"/>
    <property type="evidence" value="ECO:0007669"/>
    <property type="project" value="UniProtKB-UniRule"/>
</dbReference>
<comment type="PTM">
    <text evidence="9">Sulfation is important for activity and for the binding to a putative membrane receptor.</text>
</comment>
<keyword evidence="11" id="KW-1185">Reference proteome</keyword>
<keyword evidence="4 9" id="KW-0964">Secreted</keyword>
<reference evidence="10" key="1">
    <citation type="submission" date="2020-03" db="EMBL/GenBank/DDBJ databases">
        <title>A high-quality chromosome-level genome assembly of a woody plant with both climbing and erect habits, Rhamnella rubrinervis.</title>
        <authorList>
            <person name="Lu Z."/>
            <person name="Yang Y."/>
            <person name="Zhu X."/>
            <person name="Sun Y."/>
        </authorList>
    </citation>
    <scope>NUCLEOTIDE SEQUENCE</scope>
    <source>
        <strain evidence="10">BYM</strain>
        <tissue evidence="10">Leaf</tissue>
    </source>
</reference>
<evidence type="ECO:0000313" key="11">
    <source>
        <dbReference type="Proteomes" id="UP000796880"/>
    </source>
</evidence>
<dbReference type="GO" id="GO:0008283">
    <property type="term" value="P:cell population proliferation"/>
    <property type="evidence" value="ECO:0007669"/>
    <property type="project" value="UniProtKB-UniRule"/>
</dbReference>
<evidence type="ECO:0000313" key="10">
    <source>
        <dbReference type="EMBL" id="KAF3432028.1"/>
    </source>
</evidence>
<dbReference type="Pfam" id="PF06404">
    <property type="entry name" value="PSK"/>
    <property type="match status" value="1"/>
</dbReference>
<comment type="function">
    <text evidence="9">Promotes plant cell differentiation, organogenesis and somatic embryogenesis as well as cell proliferation.</text>
</comment>
<proteinExistence type="inferred from homology"/>
<comment type="similarity">
    <text evidence="2 9">Belongs to the phytosulfokine family.</text>
</comment>
<keyword evidence="6 9" id="KW-0732">Signal</keyword>
<dbReference type="GO" id="GO:0005576">
    <property type="term" value="C:extracellular region"/>
    <property type="evidence" value="ECO:0007669"/>
    <property type="project" value="UniProtKB-SubCell"/>
</dbReference>
<evidence type="ECO:0000256" key="5">
    <source>
        <dbReference type="ARBA" id="ARBA00022641"/>
    </source>
</evidence>
<organism evidence="10 11">
    <name type="scientific">Rhamnella rubrinervis</name>
    <dbReference type="NCBI Taxonomy" id="2594499"/>
    <lineage>
        <taxon>Eukaryota</taxon>
        <taxon>Viridiplantae</taxon>
        <taxon>Streptophyta</taxon>
        <taxon>Embryophyta</taxon>
        <taxon>Tracheophyta</taxon>
        <taxon>Spermatophyta</taxon>
        <taxon>Magnoliopsida</taxon>
        <taxon>eudicotyledons</taxon>
        <taxon>Gunneridae</taxon>
        <taxon>Pentapetalae</taxon>
        <taxon>rosids</taxon>
        <taxon>fabids</taxon>
        <taxon>Rosales</taxon>
        <taxon>Rhamnaceae</taxon>
        <taxon>rhamnoid group</taxon>
        <taxon>Rhamneae</taxon>
        <taxon>Rhamnella</taxon>
    </lineage>
</organism>
<dbReference type="Proteomes" id="UP000796880">
    <property type="component" value="Unassembled WGS sequence"/>
</dbReference>
<keyword evidence="5 9" id="KW-0765">Sulfation</keyword>
<dbReference type="OrthoDB" id="1937224at2759"/>
<evidence type="ECO:0000256" key="8">
    <source>
        <dbReference type="ARBA" id="ARBA00023030"/>
    </source>
</evidence>
<dbReference type="EMBL" id="VOIH02000012">
    <property type="protein sequence ID" value="KAF3432028.1"/>
    <property type="molecule type" value="Genomic_DNA"/>
</dbReference>